<evidence type="ECO:0000256" key="4">
    <source>
        <dbReference type="PROSITE-ProRule" id="PRU00175"/>
    </source>
</evidence>
<name>A0A6D2K6X6_9BRAS</name>
<dbReference type="EMBL" id="CACVBM020001384">
    <property type="protein sequence ID" value="CAA7047879.1"/>
    <property type="molecule type" value="Genomic_DNA"/>
</dbReference>
<comment type="caution">
    <text evidence="6">The sequence shown here is derived from an EMBL/GenBank/DDBJ whole genome shotgun (WGS) entry which is preliminary data.</text>
</comment>
<evidence type="ECO:0000256" key="1">
    <source>
        <dbReference type="ARBA" id="ARBA00022723"/>
    </source>
</evidence>
<dbReference type="GO" id="GO:0006511">
    <property type="term" value="P:ubiquitin-dependent protein catabolic process"/>
    <property type="evidence" value="ECO:0007669"/>
    <property type="project" value="TreeGrafter"/>
</dbReference>
<keyword evidence="2 4" id="KW-0863">Zinc-finger</keyword>
<dbReference type="Gene3D" id="3.30.40.10">
    <property type="entry name" value="Zinc/RING finger domain, C3HC4 (zinc finger)"/>
    <property type="match status" value="1"/>
</dbReference>
<dbReference type="Proteomes" id="UP000467841">
    <property type="component" value="Unassembled WGS sequence"/>
</dbReference>
<dbReference type="SMART" id="SM00184">
    <property type="entry name" value="RING"/>
    <property type="match status" value="1"/>
</dbReference>
<reference evidence="6" key="1">
    <citation type="submission" date="2020-01" db="EMBL/GenBank/DDBJ databases">
        <authorList>
            <person name="Mishra B."/>
        </authorList>
    </citation>
    <scope>NUCLEOTIDE SEQUENCE [LARGE SCALE GENOMIC DNA]</scope>
</reference>
<organism evidence="6 7">
    <name type="scientific">Microthlaspi erraticum</name>
    <dbReference type="NCBI Taxonomy" id="1685480"/>
    <lineage>
        <taxon>Eukaryota</taxon>
        <taxon>Viridiplantae</taxon>
        <taxon>Streptophyta</taxon>
        <taxon>Embryophyta</taxon>
        <taxon>Tracheophyta</taxon>
        <taxon>Spermatophyta</taxon>
        <taxon>Magnoliopsida</taxon>
        <taxon>eudicotyledons</taxon>
        <taxon>Gunneridae</taxon>
        <taxon>Pentapetalae</taxon>
        <taxon>rosids</taxon>
        <taxon>malvids</taxon>
        <taxon>Brassicales</taxon>
        <taxon>Brassicaceae</taxon>
        <taxon>Coluteocarpeae</taxon>
        <taxon>Microthlaspi</taxon>
    </lineage>
</organism>
<evidence type="ECO:0000259" key="5">
    <source>
        <dbReference type="PROSITE" id="PS50089"/>
    </source>
</evidence>
<proteinExistence type="predicted"/>
<dbReference type="InterPro" id="IPR001841">
    <property type="entry name" value="Znf_RING"/>
</dbReference>
<dbReference type="Pfam" id="PF13639">
    <property type="entry name" value="zf-RING_2"/>
    <property type="match status" value="1"/>
</dbReference>
<gene>
    <name evidence="6" type="ORF">MERR_LOCUS35114</name>
</gene>
<dbReference type="InterPro" id="IPR051834">
    <property type="entry name" value="RING_finger_E3_ligase"/>
</dbReference>
<dbReference type="GO" id="GO:0005634">
    <property type="term" value="C:nucleus"/>
    <property type="evidence" value="ECO:0007669"/>
    <property type="project" value="TreeGrafter"/>
</dbReference>
<dbReference type="AlphaFoldDB" id="A0A6D2K6X6"/>
<protein>
    <recommendedName>
        <fullName evidence="5">RING-type domain-containing protein</fullName>
    </recommendedName>
</protein>
<dbReference type="SUPFAM" id="SSF57850">
    <property type="entry name" value="RING/U-box"/>
    <property type="match status" value="1"/>
</dbReference>
<evidence type="ECO:0000256" key="3">
    <source>
        <dbReference type="ARBA" id="ARBA00022833"/>
    </source>
</evidence>
<keyword evidence="1" id="KW-0479">Metal-binding</keyword>
<dbReference type="CDD" id="cd16454">
    <property type="entry name" value="RING-H2_PA-TM-RING"/>
    <property type="match status" value="1"/>
</dbReference>
<dbReference type="GO" id="GO:0008270">
    <property type="term" value="F:zinc ion binding"/>
    <property type="evidence" value="ECO:0007669"/>
    <property type="project" value="UniProtKB-KW"/>
</dbReference>
<evidence type="ECO:0000313" key="7">
    <source>
        <dbReference type="Proteomes" id="UP000467841"/>
    </source>
</evidence>
<evidence type="ECO:0000313" key="6">
    <source>
        <dbReference type="EMBL" id="CAA7047879.1"/>
    </source>
</evidence>
<dbReference type="PROSITE" id="PS50089">
    <property type="entry name" value="ZF_RING_2"/>
    <property type="match status" value="1"/>
</dbReference>
<keyword evidence="3" id="KW-0862">Zinc</keyword>
<dbReference type="PANTHER" id="PTHR45931:SF13">
    <property type="entry name" value="GENOME ASSEMBLY, CHROMOSOME: A05"/>
    <property type="match status" value="1"/>
</dbReference>
<dbReference type="InterPro" id="IPR013083">
    <property type="entry name" value="Znf_RING/FYVE/PHD"/>
</dbReference>
<dbReference type="OrthoDB" id="4348522at2759"/>
<keyword evidence="7" id="KW-1185">Reference proteome</keyword>
<feature type="domain" description="RING-type" evidence="5">
    <location>
        <begin position="237"/>
        <end position="278"/>
    </location>
</feature>
<dbReference type="GO" id="GO:0061630">
    <property type="term" value="F:ubiquitin protein ligase activity"/>
    <property type="evidence" value="ECO:0007669"/>
    <property type="project" value="TreeGrafter"/>
</dbReference>
<sequence>MEFPADCVSFNHEVNHNPKPEDAGRINVYASILRLEILDPTLNCSTVLVFSIPAKEYLDNLGRYRWDQLICLENEERLSHNFVDYGRSQLSRNTSNVIFFSGNYSPDCALSMYITFKTKPPITNEEYMERRRIRNEEEDSMYYFGPNEEEYMECRLIPDIDEDSMLHFGANGDEYMESRRIRDEEEDSMFYFGEDMQMQVSPDESTIDIRFRPASKFAVESLSRKVYKNLTSSFDMCTICLDDFKMGERVVTLPCGHEFDDGCILKWFTTSHDCPLCRFELPCEK</sequence>
<dbReference type="PANTHER" id="PTHR45931">
    <property type="entry name" value="SI:CH211-59O9.10"/>
    <property type="match status" value="1"/>
</dbReference>
<accession>A0A6D2K6X6</accession>
<evidence type="ECO:0000256" key="2">
    <source>
        <dbReference type="ARBA" id="ARBA00022771"/>
    </source>
</evidence>